<evidence type="ECO:0000256" key="1">
    <source>
        <dbReference type="SAM" id="Phobius"/>
    </source>
</evidence>
<evidence type="ECO:0000313" key="5">
    <source>
        <dbReference type="Proteomes" id="UP000514411"/>
    </source>
</evidence>
<feature type="transmembrane region" description="Helical" evidence="1">
    <location>
        <begin position="16"/>
        <end position="34"/>
    </location>
</feature>
<keyword evidence="1" id="KW-1133">Transmembrane helix</keyword>
<feature type="transmembrane region" description="Helical" evidence="1">
    <location>
        <begin position="91"/>
        <end position="114"/>
    </location>
</feature>
<feature type="transmembrane region" description="Helical" evidence="1">
    <location>
        <begin position="176"/>
        <end position="194"/>
    </location>
</feature>
<dbReference type="GO" id="GO:0008237">
    <property type="term" value="F:metallopeptidase activity"/>
    <property type="evidence" value="ECO:0007669"/>
    <property type="project" value="UniProtKB-KW"/>
</dbReference>
<dbReference type="Pfam" id="PF02517">
    <property type="entry name" value="Rce1-like"/>
    <property type="match status" value="1"/>
</dbReference>
<feature type="transmembrane region" description="Helical" evidence="1">
    <location>
        <begin position="200"/>
        <end position="220"/>
    </location>
</feature>
<dbReference type="EMBL" id="LR861807">
    <property type="protein sequence ID" value="CAD1788854.1"/>
    <property type="molecule type" value="Genomic_DNA"/>
</dbReference>
<name>A0A8E4ENP9_XANCJ</name>
<evidence type="ECO:0000313" key="4">
    <source>
        <dbReference type="EMBL" id="CAD1788854.1"/>
    </source>
</evidence>
<sequence>MIAKNLVASQAEGKGNANLLFFLAPLIYLQWAAWDRLSDQYISWLPPYLKEYSWASGYATHMAFITTALATIAVLWRYFPSDFGLTWPAGNSYVIPALVIGGAFGPLMLVVDYYPSLIAHSPPPGPYDTAPSNVAPWLVMQGIFVGISEELVFRSLLLGFALCLYDRQVGLGMYRVSIATVIIAAAFSLAHINSFWETSFIQALGQQFYVLALGIFYGWLFERSGSVLAPAIAHNAGDFIEWAMCFILCSMWQ</sequence>
<dbReference type="Proteomes" id="UP000514411">
    <property type="component" value="Chromosome"/>
</dbReference>
<dbReference type="RefSeq" id="WP_158506682.1">
    <property type="nucleotide sequence ID" value="NZ_CP168206.1"/>
</dbReference>
<keyword evidence="3" id="KW-0482">Metalloprotease</keyword>
<feature type="transmembrane region" description="Helical" evidence="1">
    <location>
        <begin position="134"/>
        <end position="164"/>
    </location>
</feature>
<gene>
    <name evidence="4" type="ORF">XSP_001053</name>
    <name evidence="3" type="ORF">XSP_001065</name>
</gene>
<protein>
    <submittedName>
        <fullName evidence="3">CPBP family intramembrane metalloprotease</fullName>
    </submittedName>
</protein>
<organism evidence="3">
    <name type="scientific">Xanthomonas campestris pv. juglandis</name>
    <name type="common">Xanthomonas arboricola pv. juglandis</name>
    <dbReference type="NCBI Taxonomy" id="195709"/>
    <lineage>
        <taxon>Bacteria</taxon>
        <taxon>Pseudomonadati</taxon>
        <taxon>Pseudomonadota</taxon>
        <taxon>Gammaproteobacteria</taxon>
        <taxon>Lysobacterales</taxon>
        <taxon>Lysobacteraceae</taxon>
        <taxon>Xanthomonas</taxon>
    </lineage>
</organism>
<dbReference type="AlphaFoldDB" id="A0A8E4ENP9"/>
<reference evidence="3 5" key="1">
    <citation type="submission" date="2020-07" db="EMBL/GenBank/DDBJ databases">
        <authorList>
            <person name="Teixeira M."/>
        </authorList>
    </citation>
    <scope>NUCLEOTIDE SEQUENCE</scope>
    <source>
        <strain evidence="4">3</strain>
        <strain evidence="3">Xanthomonas arboricola pv. juglandis CPBF 427</strain>
    </source>
</reference>
<accession>A0A8E4ENP9</accession>
<keyword evidence="3" id="KW-0378">Hydrolase</keyword>
<dbReference type="GO" id="GO:0006508">
    <property type="term" value="P:proteolysis"/>
    <property type="evidence" value="ECO:0007669"/>
    <property type="project" value="UniProtKB-KW"/>
</dbReference>
<dbReference type="InterPro" id="IPR003675">
    <property type="entry name" value="Rce1/LyrA-like_dom"/>
</dbReference>
<keyword evidence="1" id="KW-0472">Membrane</keyword>
<keyword evidence="1" id="KW-0812">Transmembrane</keyword>
<dbReference type="GO" id="GO:0080120">
    <property type="term" value="P:CAAX-box protein maturation"/>
    <property type="evidence" value="ECO:0007669"/>
    <property type="project" value="UniProtKB-ARBA"/>
</dbReference>
<evidence type="ECO:0000259" key="2">
    <source>
        <dbReference type="Pfam" id="PF02517"/>
    </source>
</evidence>
<feature type="transmembrane region" description="Helical" evidence="1">
    <location>
        <begin position="54"/>
        <end position="79"/>
    </location>
</feature>
<dbReference type="GO" id="GO:0004175">
    <property type="term" value="F:endopeptidase activity"/>
    <property type="evidence" value="ECO:0007669"/>
    <property type="project" value="UniProtKB-ARBA"/>
</dbReference>
<feature type="domain" description="CAAX prenyl protease 2/Lysostaphin resistance protein A-like" evidence="2">
    <location>
        <begin position="133"/>
        <end position="239"/>
    </location>
</feature>
<dbReference type="EMBL" id="LR824643">
    <property type="protein sequence ID" value="CAD0317953.1"/>
    <property type="molecule type" value="Genomic_DNA"/>
</dbReference>
<keyword evidence="3" id="KW-0645">Protease</keyword>
<evidence type="ECO:0000313" key="3">
    <source>
        <dbReference type="EMBL" id="CAD0317953.1"/>
    </source>
</evidence>
<proteinExistence type="predicted"/>